<sequence>MTSRDIVCESVNIVHYNKFMHLGGTHPVLQCRLCSSWQESGSGEKGLAALVDTKLTMSQQRALAAQVANTLLGRMSKGVASRPREGIISLYSVLVGLHLKSSYTLAPLLQGKGHTSNAQQRCQGAGEGSRTSPRSIEVALPCTPQLSLWPPCYSHCSLIMVTKANRLQPRYGTCWVPVCTPGLLAGMTLFTLPARCAGQLSCVIASPEVLLAALWGKPGSSAVTSSPRTLQAPGLQECVRALPFSSSDPPGLSQKHKSYEERLRELGLFSLEKRGLRGDLTALYNYLKGGCSEVGIGLFSQVTSDRTRGNSLRLCQGRVRLDIRKNFFTKSVVKHWNRLPSGWVTIPGGNR</sequence>
<feature type="non-terminal residue" evidence="1">
    <location>
        <position position="351"/>
    </location>
</feature>
<dbReference type="EMBL" id="JAUNZN010000001">
    <property type="protein sequence ID" value="KAK4829146.1"/>
    <property type="molecule type" value="Genomic_DNA"/>
</dbReference>
<gene>
    <name evidence="1" type="ORF">QYF61_002361</name>
</gene>
<reference evidence="1 2" key="1">
    <citation type="journal article" date="2023" name="J. Hered.">
        <title>Chromosome-level genome of the wood stork (Mycteria americana) provides insight into avian chromosome evolution.</title>
        <authorList>
            <person name="Flamio R. Jr."/>
            <person name="Ramstad K.M."/>
        </authorList>
    </citation>
    <scope>NUCLEOTIDE SEQUENCE [LARGE SCALE GENOMIC DNA]</scope>
    <source>
        <strain evidence="1">JAX WOST 10</strain>
    </source>
</reference>
<accession>A0AAN7PVI8</accession>
<dbReference type="Proteomes" id="UP001333110">
    <property type="component" value="Unassembled WGS sequence"/>
</dbReference>
<dbReference type="AlphaFoldDB" id="A0AAN7PVI8"/>
<evidence type="ECO:0000313" key="2">
    <source>
        <dbReference type="Proteomes" id="UP001333110"/>
    </source>
</evidence>
<keyword evidence="2" id="KW-1185">Reference proteome</keyword>
<proteinExistence type="predicted"/>
<name>A0AAN7PVI8_MYCAM</name>
<evidence type="ECO:0000313" key="1">
    <source>
        <dbReference type="EMBL" id="KAK4829146.1"/>
    </source>
</evidence>
<organism evidence="1 2">
    <name type="scientific">Mycteria americana</name>
    <name type="common">Wood stork</name>
    <dbReference type="NCBI Taxonomy" id="33587"/>
    <lineage>
        <taxon>Eukaryota</taxon>
        <taxon>Metazoa</taxon>
        <taxon>Chordata</taxon>
        <taxon>Craniata</taxon>
        <taxon>Vertebrata</taxon>
        <taxon>Euteleostomi</taxon>
        <taxon>Archelosauria</taxon>
        <taxon>Archosauria</taxon>
        <taxon>Dinosauria</taxon>
        <taxon>Saurischia</taxon>
        <taxon>Theropoda</taxon>
        <taxon>Coelurosauria</taxon>
        <taxon>Aves</taxon>
        <taxon>Neognathae</taxon>
        <taxon>Neoaves</taxon>
        <taxon>Aequornithes</taxon>
        <taxon>Ciconiiformes</taxon>
        <taxon>Ciconiidae</taxon>
        <taxon>Mycteria</taxon>
    </lineage>
</organism>
<protein>
    <submittedName>
        <fullName evidence="1">Uncharacterized protein</fullName>
    </submittedName>
</protein>
<comment type="caution">
    <text evidence="1">The sequence shown here is derived from an EMBL/GenBank/DDBJ whole genome shotgun (WGS) entry which is preliminary data.</text>
</comment>